<keyword evidence="2" id="KW-1185">Reference proteome</keyword>
<reference evidence="1 2" key="1">
    <citation type="journal article" date="2019" name="Commun. Biol.">
        <title>The bagworm genome reveals a unique fibroin gene that provides high tensile strength.</title>
        <authorList>
            <person name="Kono N."/>
            <person name="Nakamura H."/>
            <person name="Ohtoshi R."/>
            <person name="Tomita M."/>
            <person name="Numata K."/>
            <person name="Arakawa K."/>
        </authorList>
    </citation>
    <scope>NUCLEOTIDE SEQUENCE [LARGE SCALE GENOMIC DNA]</scope>
</reference>
<name>A0A4C1T586_EUMVA</name>
<dbReference type="AlphaFoldDB" id="A0A4C1T586"/>
<dbReference type="EMBL" id="BGZK01000036">
    <property type="protein sequence ID" value="GBP09659.1"/>
    <property type="molecule type" value="Genomic_DNA"/>
</dbReference>
<evidence type="ECO:0000313" key="2">
    <source>
        <dbReference type="Proteomes" id="UP000299102"/>
    </source>
</evidence>
<evidence type="ECO:0000313" key="1">
    <source>
        <dbReference type="EMBL" id="GBP09659.1"/>
    </source>
</evidence>
<accession>A0A4C1T586</accession>
<dbReference type="Proteomes" id="UP000299102">
    <property type="component" value="Unassembled WGS sequence"/>
</dbReference>
<organism evidence="1 2">
    <name type="scientific">Eumeta variegata</name>
    <name type="common">Bagworm moth</name>
    <name type="synonym">Eumeta japonica</name>
    <dbReference type="NCBI Taxonomy" id="151549"/>
    <lineage>
        <taxon>Eukaryota</taxon>
        <taxon>Metazoa</taxon>
        <taxon>Ecdysozoa</taxon>
        <taxon>Arthropoda</taxon>
        <taxon>Hexapoda</taxon>
        <taxon>Insecta</taxon>
        <taxon>Pterygota</taxon>
        <taxon>Neoptera</taxon>
        <taxon>Endopterygota</taxon>
        <taxon>Lepidoptera</taxon>
        <taxon>Glossata</taxon>
        <taxon>Ditrysia</taxon>
        <taxon>Tineoidea</taxon>
        <taxon>Psychidae</taxon>
        <taxon>Oiketicinae</taxon>
        <taxon>Eumeta</taxon>
    </lineage>
</organism>
<gene>
    <name evidence="1" type="ORF">EVAR_76633_1</name>
</gene>
<proteinExistence type="predicted"/>
<comment type="caution">
    <text evidence="1">The sequence shown here is derived from an EMBL/GenBank/DDBJ whole genome shotgun (WGS) entry which is preliminary data.</text>
</comment>
<protein>
    <submittedName>
        <fullName evidence="1">Uncharacterized protein</fullName>
    </submittedName>
</protein>
<sequence>MFKKNCFHPFHQRRNLCGPTARATGISRGLMHKEICPQRHLPVIHLNILWALERHCRERLWASGRCDFYGLSCWLLTLRHKPNTDVREPETATLQKRVRTRGAKATDFWTARHSRSSNSFLQGQQRISDCSGVNVHEGKNHLVYGGSQARLPIENPKKYDYRVATKLRLPIANGCRNKNFLTEC</sequence>